<dbReference type="AlphaFoldDB" id="A0A5E8CK88"/>
<evidence type="ECO:0000313" key="5">
    <source>
        <dbReference type="EMBL" id="VVU95606.1"/>
    </source>
</evidence>
<evidence type="ECO:0000256" key="1">
    <source>
        <dbReference type="ARBA" id="ARBA00022723"/>
    </source>
</evidence>
<feature type="domain" description="RING-type" evidence="4">
    <location>
        <begin position="11"/>
        <end position="65"/>
    </location>
</feature>
<gene>
    <name evidence="5" type="ORF">CPAV1605_1358</name>
</gene>
<protein>
    <submittedName>
        <fullName evidence="5">Ring finger domain</fullName>
    </submittedName>
</protein>
<keyword evidence="2" id="KW-0863">Zinc-finger</keyword>
<dbReference type="PANTHER" id="PTHR45969:SF69">
    <property type="entry name" value="FINGER DOMAIN PROTEIN, PUTATIVE (AFU_ORTHOLOGUE AFUA_3G12190)-RELATED"/>
    <property type="match status" value="1"/>
</dbReference>
<dbReference type="GO" id="GO:0061630">
    <property type="term" value="F:ubiquitin protein ligase activity"/>
    <property type="evidence" value="ECO:0007669"/>
    <property type="project" value="TreeGrafter"/>
</dbReference>
<evidence type="ECO:0000256" key="3">
    <source>
        <dbReference type="ARBA" id="ARBA00022833"/>
    </source>
</evidence>
<evidence type="ECO:0000259" key="4">
    <source>
        <dbReference type="PROSITE" id="PS50089"/>
    </source>
</evidence>
<dbReference type="PANTHER" id="PTHR45969">
    <property type="entry name" value="RING ZINC FINGER PROTEIN-RELATED"/>
    <property type="match status" value="1"/>
</dbReference>
<reference evidence="5" key="1">
    <citation type="submission" date="2019-09" db="EMBL/GenBank/DDBJ databases">
        <authorList>
            <person name="Needham M D."/>
        </authorList>
    </citation>
    <scope>NUCLEOTIDE SEQUENCE</scope>
</reference>
<organism evidence="5">
    <name type="scientific">seawater metagenome</name>
    <dbReference type="NCBI Taxonomy" id="1561972"/>
    <lineage>
        <taxon>unclassified sequences</taxon>
        <taxon>metagenomes</taxon>
        <taxon>ecological metagenomes</taxon>
    </lineage>
</organism>
<dbReference type="InterPro" id="IPR001841">
    <property type="entry name" value="Znf_RING"/>
</dbReference>
<keyword evidence="1" id="KW-0479">Metal-binding</keyword>
<dbReference type="SMART" id="SM00184">
    <property type="entry name" value="RING"/>
    <property type="match status" value="1"/>
</dbReference>
<dbReference type="Gene3D" id="3.30.40.10">
    <property type="entry name" value="Zinc/RING finger domain, C3HC4 (zinc finger)"/>
    <property type="match status" value="1"/>
</dbReference>
<dbReference type="EMBL" id="CABVLZ010000007">
    <property type="protein sequence ID" value="VVU95606.1"/>
    <property type="molecule type" value="Genomic_DNA"/>
</dbReference>
<proteinExistence type="predicted"/>
<dbReference type="GO" id="GO:0008270">
    <property type="term" value="F:zinc ion binding"/>
    <property type="evidence" value="ECO:0007669"/>
    <property type="project" value="UniProtKB-KW"/>
</dbReference>
<name>A0A5E8CK88_9ZZZZ</name>
<dbReference type="PROSITE" id="PS50089">
    <property type="entry name" value="ZF_RING_2"/>
    <property type="match status" value="1"/>
</dbReference>
<accession>A0A5E8CK88</accession>
<dbReference type="InterPro" id="IPR013083">
    <property type="entry name" value="Znf_RING/FYVE/PHD"/>
</dbReference>
<dbReference type="SUPFAM" id="SSF57850">
    <property type="entry name" value="RING/U-box"/>
    <property type="match status" value="1"/>
</dbReference>
<dbReference type="Pfam" id="PF13639">
    <property type="entry name" value="zf-RING_2"/>
    <property type="match status" value="1"/>
</dbReference>
<dbReference type="GO" id="GO:0016567">
    <property type="term" value="P:protein ubiquitination"/>
    <property type="evidence" value="ECO:0007669"/>
    <property type="project" value="TreeGrafter"/>
</dbReference>
<evidence type="ECO:0000256" key="2">
    <source>
        <dbReference type="ARBA" id="ARBA00022771"/>
    </source>
</evidence>
<dbReference type="CDD" id="cd16448">
    <property type="entry name" value="RING-H2"/>
    <property type="match status" value="1"/>
</dbReference>
<keyword evidence="3" id="KW-0862">Zinc</keyword>
<sequence length="105" mass="12467">MLNESNIDNKCMICLNNNKNDTITINCGHKFHNKCLKKWLLTQENIKYYNEYENMHLEGTCPICRQTISKIFISEFDDENFNDKNISIPLVLLSLLWRAVNRIRN</sequence>